<name>A0A4Y2PWC9_ARAVE</name>
<dbReference type="Proteomes" id="UP000499080">
    <property type="component" value="Unassembled WGS sequence"/>
</dbReference>
<keyword evidence="2" id="KW-1185">Reference proteome</keyword>
<evidence type="ECO:0000313" key="2">
    <source>
        <dbReference type="Proteomes" id="UP000499080"/>
    </source>
</evidence>
<accession>A0A4Y2PWC9</accession>
<gene>
    <name evidence="1" type="ORF">AVEN_195566_1</name>
</gene>
<proteinExistence type="predicted"/>
<organism evidence="1 2">
    <name type="scientific">Araneus ventricosus</name>
    <name type="common">Orbweaver spider</name>
    <name type="synonym">Epeira ventricosa</name>
    <dbReference type="NCBI Taxonomy" id="182803"/>
    <lineage>
        <taxon>Eukaryota</taxon>
        <taxon>Metazoa</taxon>
        <taxon>Ecdysozoa</taxon>
        <taxon>Arthropoda</taxon>
        <taxon>Chelicerata</taxon>
        <taxon>Arachnida</taxon>
        <taxon>Araneae</taxon>
        <taxon>Araneomorphae</taxon>
        <taxon>Entelegynae</taxon>
        <taxon>Araneoidea</taxon>
        <taxon>Araneidae</taxon>
        <taxon>Araneus</taxon>
    </lineage>
</organism>
<dbReference type="AlphaFoldDB" id="A0A4Y2PWC9"/>
<comment type="caution">
    <text evidence="1">The sequence shown here is derived from an EMBL/GenBank/DDBJ whole genome shotgun (WGS) entry which is preliminary data.</text>
</comment>
<evidence type="ECO:0000313" key="1">
    <source>
        <dbReference type="EMBL" id="GBN54557.1"/>
    </source>
</evidence>
<sequence>MSRFCGLDTREHATYVAHGKNMVFQMYACPFECLALSLPFEIG</sequence>
<protein>
    <submittedName>
        <fullName evidence="1">Uncharacterized protein</fullName>
    </submittedName>
</protein>
<dbReference type="EMBL" id="BGPR01217086">
    <property type="protein sequence ID" value="GBN54557.1"/>
    <property type="molecule type" value="Genomic_DNA"/>
</dbReference>
<feature type="non-terminal residue" evidence="1">
    <location>
        <position position="43"/>
    </location>
</feature>
<reference evidence="1 2" key="1">
    <citation type="journal article" date="2019" name="Sci. Rep.">
        <title>Orb-weaving spider Araneus ventricosus genome elucidates the spidroin gene catalogue.</title>
        <authorList>
            <person name="Kono N."/>
            <person name="Nakamura H."/>
            <person name="Ohtoshi R."/>
            <person name="Moran D.A.P."/>
            <person name="Shinohara A."/>
            <person name="Yoshida Y."/>
            <person name="Fujiwara M."/>
            <person name="Mori M."/>
            <person name="Tomita M."/>
            <person name="Arakawa K."/>
        </authorList>
    </citation>
    <scope>NUCLEOTIDE SEQUENCE [LARGE SCALE GENOMIC DNA]</scope>
</reference>